<reference evidence="5" key="2">
    <citation type="submission" date="2016-02" db="EMBL/GenBank/DDBJ databases">
        <title>Draft genome sequence of five rapidly growing Mycobacterium species.</title>
        <authorList>
            <person name="Katahira K."/>
            <person name="Gotou Y."/>
            <person name="Iida K."/>
            <person name="Ogura Y."/>
            <person name="Hayashi T."/>
        </authorList>
    </citation>
    <scope>NUCLEOTIDE SEQUENCE [LARGE SCALE GENOMIC DNA]</scope>
    <source>
        <strain evidence="5">JCM6362</strain>
    </source>
</reference>
<dbReference type="PANTHER" id="PTHR33371:SF4">
    <property type="entry name" value="INTERMEMBRANE PHOSPHOLIPID TRANSPORT SYSTEM BINDING PROTEIN MLAD"/>
    <property type="match status" value="1"/>
</dbReference>
<dbReference type="OMA" id="FQNFMNI"/>
<dbReference type="PANTHER" id="PTHR33371">
    <property type="entry name" value="INTERMEMBRANE PHOSPHOLIPID TRANSPORT SYSTEM BINDING PROTEIN MLAD-RELATED"/>
    <property type="match status" value="1"/>
</dbReference>
<organism evidence="4 5">
    <name type="scientific">Mycolicibacterium thermoresistibile</name>
    <name type="common">Mycobacterium thermoresistibile</name>
    <dbReference type="NCBI Taxonomy" id="1797"/>
    <lineage>
        <taxon>Bacteria</taxon>
        <taxon>Bacillati</taxon>
        <taxon>Actinomycetota</taxon>
        <taxon>Actinomycetes</taxon>
        <taxon>Mycobacteriales</taxon>
        <taxon>Mycobacteriaceae</taxon>
        <taxon>Mycolicibacterium</taxon>
    </lineage>
</organism>
<sequence>MTRSRTFTFGLAVVLIASLLGGIAAVGGSMWESARKTRLVAYFDNSNGIYAGDEVRILGVRVGEIERIEPRPDGARISFWVHDKYPIPADVKAVIVAPQLVTARAIQLTPVYRGGPRIANHAEIPNERTAVPVEWDGLRQQLEKLTEAMQPTYSDGVSTLGAFIQTAADNLRGEGMNLREALIQMSEAFAALGDHSDDLFATVKNLSTLVSALTSSRELLAQLNHNFAATTALLANGPSEVSRAVEDLNTAIDDVTTFVVDHRETLGTTVDKLASVTDAVVESLPDIKQSLHVAPNGAANLANAYQPAQATLTGALALNNFANPIDLICSAVQAASRLGAEHAAKLCVQYLAPIVKNRRYNFLPLGLNPFVGAEARPNEITYSEDRLRPGHVRLPAERPPVSTDPATGLKGLLVPEEGGR</sequence>
<accession>A0A100XCL1</accession>
<dbReference type="NCBIfam" id="TIGR00996">
    <property type="entry name" value="Mtu_fam_mce"/>
    <property type="match status" value="1"/>
</dbReference>
<feature type="domain" description="Mammalian cell entry C-terminal" evidence="3">
    <location>
        <begin position="116"/>
        <end position="299"/>
    </location>
</feature>
<evidence type="ECO:0000259" key="2">
    <source>
        <dbReference type="Pfam" id="PF02470"/>
    </source>
</evidence>
<dbReference type="InterPro" id="IPR024516">
    <property type="entry name" value="Mce_C"/>
</dbReference>
<dbReference type="STRING" id="1797.RMCT_1014"/>
<evidence type="ECO:0000313" key="5">
    <source>
        <dbReference type="Proteomes" id="UP000069654"/>
    </source>
</evidence>
<protein>
    <submittedName>
        <fullName evidence="4">Virulence factor Mce</fullName>
    </submittedName>
</protein>
<dbReference type="Pfam" id="PF11887">
    <property type="entry name" value="Mce4_CUP1"/>
    <property type="match status" value="1"/>
</dbReference>
<evidence type="ECO:0000256" key="1">
    <source>
        <dbReference type="SAM" id="MobiDB-lite"/>
    </source>
</evidence>
<comment type="caution">
    <text evidence="4">The sequence shown here is derived from an EMBL/GenBank/DDBJ whole genome shotgun (WGS) entry which is preliminary data.</text>
</comment>
<dbReference type="OrthoDB" id="4516955at2"/>
<feature type="domain" description="Mce/MlaD" evidence="2">
    <location>
        <begin position="36"/>
        <end position="110"/>
    </location>
</feature>
<feature type="region of interest" description="Disordered" evidence="1">
    <location>
        <begin position="392"/>
        <end position="420"/>
    </location>
</feature>
<dbReference type="InterPro" id="IPR052336">
    <property type="entry name" value="MlaD_Phospholipid_Transporter"/>
</dbReference>
<dbReference type="Pfam" id="PF02470">
    <property type="entry name" value="MlaD"/>
    <property type="match status" value="1"/>
</dbReference>
<dbReference type="AlphaFoldDB" id="A0A100XCL1"/>
<dbReference type="InterPro" id="IPR005693">
    <property type="entry name" value="Mce"/>
</dbReference>
<evidence type="ECO:0000259" key="3">
    <source>
        <dbReference type="Pfam" id="PF11887"/>
    </source>
</evidence>
<dbReference type="Proteomes" id="UP000069654">
    <property type="component" value="Unassembled WGS sequence"/>
</dbReference>
<gene>
    <name evidence="4" type="ORF">RMCT_1014</name>
</gene>
<dbReference type="RefSeq" id="WP_003927103.1">
    <property type="nucleotide sequence ID" value="NZ_BCTB01000004.1"/>
</dbReference>
<dbReference type="EMBL" id="BCTB01000004">
    <property type="protein sequence ID" value="GAT14043.1"/>
    <property type="molecule type" value="Genomic_DNA"/>
</dbReference>
<dbReference type="InterPro" id="IPR003399">
    <property type="entry name" value="Mce/MlaD"/>
</dbReference>
<dbReference type="GO" id="GO:0005576">
    <property type="term" value="C:extracellular region"/>
    <property type="evidence" value="ECO:0007669"/>
    <property type="project" value="TreeGrafter"/>
</dbReference>
<proteinExistence type="predicted"/>
<evidence type="ECO:0000313" key="4">
    <source>
        <dbReference type="EMBL" id="GAT14043.1"/>
    </source>
</evidence>
<reference evidence="4 5" key="1">
    <citation type="journal article" date="2016" name="Genome Announc.">
        <title>Draft Genome Sequences of Five Rapidly Growing Mycobacterium Species, M. thermoresistibile, M. fortuitum subsp. acetamidolyticum, M. canariasense, M. brisbanense, and M. novocastrense.</title>
        <authorList>
            <person name="Katahira K."/>
            <person name="Ogura Y."/>
            <person name="Gotoh Y."/>
            <person name="Hayashi T."/>
        </authorList>
    </citation>
    <scope>NUCLEOTIDE SEQUENCE [LARGE SCALE GENOMIC DNA]</scope>
    <source>
        <strain evidence="4 5">JCM6362</strain>
    </source>
</reference>
<name>A0A100XCL1_MYCTH</name>